<evidence type="ECO:0000256" key="7">
    <source>
        <dbReference type="ARBA" id="ARBA00022964"/>
    </source>
</evidence>
<sequence>MASQVALCCMSHSPLLHRADPGAETRKAVDTALAEARAFVDEFDPELVVIFGPDHYAGFRYRLMPPFCIGASASAIGDYGTESGPLDVPQHVADDLVGSVLEAELDVAMSERMTIDHGISQPLEVLLGSIGARPVVPIFINSVAAPLGPMRRARLLGEAVGEFVATLDKRVLIVGSGGLSHDPPVPKLRTAEAEVAEYLIDKQRTPAEQQRREQQVYDAGQEFAQGASGLKPLNPNLDNEILDLLAAGDLHRFDEFTVEWLDAHGGGSVHEVRTWVAAHAALAATGPYRTTSTFYEPVPAWIVGFAVTTAVST</sequence>
<evidence type="ECO:0000256" key="9">
    <source>
        <dbReference type="ARBA" id="ARBA00023004"/>
    </source>
</evidence>
<keyword evidence="9 10" id="KW-0408">Iron</keyword>
<dbReference type="NCBIfam" id="NF009910">
    <property type="entry name" value="PRK13370.1-4"/>
    <property type="match status" value="1"/>
</dbReference>
<dbReference type="Pfam" id="PF02900">
    <property type="entry name" value="LigB"/>
    <property type="match status" value="1"/>
</dbReference>
<reference evidence="12" key="2">
    <citation type="submission" date="2023-01" db="EMBL/GenBank/DDBJ databases">
        <authorList>
            <person name="Sun Q."/>
            <person name="Evtushenko L."/>
        </authorList>
    </citation>
    <scope>NUCLEOTIDE SEQUENCE</scope>
    <source>
        <strain evidence="12">VKM Ac-1246</strain>
    </source>
</reference>
<dbReference type="EC" id="1.13.11.16" evidence="10"/>
<dbReference type="EMBL" id="BSEL01000005">
    <property type="protein sequence ID" value="GLJ69008.1"/>
    <property type="molecule type" value="Genomic_DNA"/>
</dbReference>
<dbReference type="HAMAP" id="MF_01653">
    <property type="entry name" value="MhpB"/>
    <property type="match status" value="1"/>
</dbReference>
<dbReference type="InterPro" id="IPR023789">
    <property type="entry name" value="DHPP/DHXA_dioxygenase"/>
</dbReference>
<keyword evidence="13" id="KW-1185">Reference proteome</keyword>
<organism evidence="12 13">
    <name type="scientific">Nocardioides luteus</name>
    <dbReference type="NCBI Taxonomy" id="1844"/>
    <lineage>
        <taxon>Bacteria</taxon>
        <taxon>Bacillati</taxon>
        <taxon>Actinomycetota</taxon>
        <taxon>Actinomycetes</taxon>
        <taxon>Propionibacteriales</taxon>
        <taxon>Nocardioidaceae</taxon>
        <taxon>Nocardioides</taxon>
    </lineage>
</organism>
<evidence type="ECO:0000256" key="2">
    <source>
        <dbReference type="ARBA" id="ARBA00001843"/>
    </source>
</evidence>
<dbReference type="SUPFAM" id="SSF53213">
    <property type="entry name" value="LigB-like"/>
    <property type="match status" value="1"/>
</dbReference>
<comment type="cofactor">
    <cofactor evidence="10">
        <name>Fe(2+)</name>
        <dbReference type="ChEBI" id="CHEBI:29033"/>
    </cofactor>
</comment>
<evidence type="ECO:0000256" key="3">
    <source>
        <dbReference type="ARBA" id="ARBA00005207"/>
    </source>
</evidence>
<keyword evidence="7 10" id="KW-0223">Dioxygenase</keyword>
<evidence type="ECO:0000256" key="10">
    <source>
        <dbReference type="HAMAP-Rule" id="MF_01653"/>
    </source>
</evidence>
<keyword evidence="6 10" id="KW-0058">Aromatic hydrocarbons catabolism</keyword>
<proteinExistence type="inferred from homology"/>
<keyword evidence="8 10" id="KW-0560">Oxidoreductase</keyword>
<dbReference type="Proteomes" id="UP001142292">
    <property type="component" value="Unassembled WGS sequence"/>
</dbReference>
<evidence type="ECO:0000313" key="13">
    <source>
        <dbReference type="Proteomes" id="UP001142292"/>
    </source>
</evidence>
<evidence type="ECO:0000256" key="8">
    <source>
        <dbReference type="ARBA" id="ARBA00023002"/>
    </source>
</evidence>
<evidence type="ECO:0000256" key="1">
    <source>
        <dbReference type="ARBA" id="ARBA00001748"/>
    </source>
</evidence>
<comment type="pathway">
    <text evidence="3 10">Aromatic compound metabolism; 3-phenylpropanoate degradation.</text>
</comment>
<comment type="subunit">
    <text evidence="5 10">Homotetramer.</text>
</comment>
<comment type="similarity">
    <text evidence="4 10">Belongs to the LigB/MhpB extradiol dioxygenase family.</text>
</comment>
<feature type="domain" description="Extradiol ring-cleavage dioxygenase class III enzyme subunit B" evidence="11">
    <location>
        <begin position="8"/>
        <end position="305"/>
    </location>
</feature>
<protein>
    <recommendedName>
        <fullName evidence="10">2,3-dihydroxyphenylpropionate/2,3-dihydroxicinnamic acid 1,2-dioxygenase</fullName>
        <ecNumber evidence="10">1.13.11.16</ecNumber>
    </recommendedName>
    <alternativeName>
        <fullName evidence="10">3-carboxyethylcatechol 2,3-dioxygenase</fullName>
    </alternativeName>
</protein>
<accession>A0ABQ5SZL2</accession>
<feature type="active site" description="Proton donor" evidence="10">
    <location>
        <position position="117"/>
    </location>
</feature>
<comment type="function">
    <text evidence="10">Catalyzes the non-heme iron(II)-dependent oxidative cleavage of 2,3-dihydroxyphenylpropionic acid and 2,3-dihydroxicinnamic acid into 2-hydroxy-6-ketononadienedioate and 2-hydroxy-6-ketononatrienedioate, respectively.</text>
</comment>
<evidence type="ECO:0000256" key="5">
    <source>
        <dbReference type="ARBA" id="ARBA00011881"/>
    </source>
</evidence>
<feature type="active site" description="Proton acceptor" evidence="10">
    <location>
        <position position="181"/>
    </location>
</feature>
<dbReference type="Gene3D" id="3.40.830.10">
    <property type="entry name" value="LigB-like"/>
    <property type="match status" value="1"/>
</dbReference>
<gene>
    <name evidence="12" type="primary">mhpB_1</name>
    <name evidence="10" type="synonym">mhpB</name>
    <name evidence="12" type="ORF">GCM10017579_30440</name>
</gene>
<comment type="catalytic activity">
    <reaction evidence="1 10">
        <text>(2E)-3-(2,3-dihydroxyphenyl)prop-2-enoate + O2 = (2Z,4E,7E)-2-hydroxy-6-oxonona-2,4,7-trienedioate + H(+)</text>
        <dbReference type="Rhea" id="RHEA:25054"/>
        <dbReference type="ChEBI" id="CHEBI:15378"/>
        <dbReference type="ChEBI" id="CHEBI:15379"/>
        <dbReference type="ChEBI" id="CHEBI:58642"/>
        <dbReference type="ChEBI" id="CHEBI:66888"/>
        <dbReference type="EC" id="1.13.11.16"/>
    </reaction>
</comment>
<evidence type="ECO:0000256" key="4">
    <source>
        <dbReference type="ARBA" id="ARBA00007030"/>
    </source>
</evidence>
<comment type="catalytic activity">
    <reaction evidence="2 10">
        <text>3-(2,3-dihydroxyphenyl)propanoate + O2 = (2Z,4E)-2-hydroxy-6-oxonona-2,4-dienedioate + H(+)</text>
        <dbReference type="Rhea" id="RHEA:23840"/>
        <dbReference type="ChEBI" id="CHEBI:15378"/>
        <dbReference type="ChEBI" id="CHEBI:15379"/>
        <dbReference type="ChEBI" id="CHEBI:46951"/>
        <dbReference type="ChEBI" id="CHEBI:66887"/>
        <dbReference type="EC" id="1.13.11.16"/>
    </reaction>
</comment>
<evidence type="ECO:0000313" key="12">
    <source>
        <dbReference type="EMBL" id="GLJ69008.1"/>
    </source>
</evidence>
<evidence type="ECO:0000256" key="6">
    <source>
        <dbReference type="ARBA" id="ARBA00022797"/>
    </source>
</evidence>
<dbReference type="InterPro" id="IPR004183">
    <property type="entry name" value="Xdiol_dOase_suB"/>
</dbReference>
<evidence type="ECO:0000259" key="11">
    <source>
        <dbReference type="Pfam" id="PF02900"/>
    </source>
</evidence>
<name>A0ABQ5SZL2_9ACTN</name>
<comment type="caution">
    <text evidence="12">The sequence shown here is derived from an EMBL/GenBank/DDBJ whole genome shotgun (WGS) entry which is preliminary data.</text>
</comment>
<dbReference type="RefSeq" id="WP_189117490.1">
    <property type="nucleotide sequence ID" value="NZ_BMRK01000003.1"/>
</dbReference>
<reference evidence="12" key="1">
    <citation type="journal article" date="2014" name="Int. J. Syst. Evol. Microbiol.">
        <title>Complete genome of a new Firmicutes species belonging to the dominant human colonic microbiota ('Ruminococcus bicirculans') reveals two chromosomes and a selective capacity to utilize plant glucans.</title>
        <authorList>
            <consortium name="NISC Comparative Sequencing Program"/>
            <person name="Wegmann U."/>
            <person name="Louis P."/>
            <person name="Goesmann A."/>
            <person name="Henrissat B."/>
            <person name="Duncan S.H."/>
            <person name="Flint H.J."/>
        </authorList>
    </citation>
    <scope>NUCLEOTIDE SEQUENCE</scope>
    <source>
        <strain evidence="12">VKM Ac-1246</strain>
    </source>
</reference>